<organism evidence="1 2">
    <name type="scientific">Yersinia phage vB_YenP_ISAO8</name>
    <dbReference type="NCBI Taxonomy" id="1675027"/>
    <lineage>
        <taxon>Viruses</taxon>
        <taxon>Duplodnaviria</taxon>
        <taxon>Heunggongvirae</taxon>
        <taxon>Uroviricota</taxon>
        <taxon>Caudoviricetes</taxon>
        <taxon>Autographivirales</taxon>
        <taxon>Autonotataviridae</taxon>
        <taxon>Melnykvirinae</taxon>
        <taxon>Aghbyvirus</taxon>
        <taxon>Aghbyvirus ISAO8</taxon>
    </lineage>
</organism>
<protein>
    <submittedName>
        <fullName evidence="1">Uncharacterized protein</fullName>
    </submittedName>
</protein>
<sequence>MAAPEIPVGLTYAELPVVLLRALAALEQANQEKAAVILIVDQAGAK</sequence>
<evidence type="ECO:0000313" key="1">
    <source>
        <dbReference type="EMBL" id="AKQ07707.1"/>
    </source>
</evidence>
<keyword evidence="2" id="KW-1185">Reference proteome</keyword>
<dbReference type="GeneID" id="26630263"/>
<dbReference type="KEGG" id="vg:26630263"/>
<dbReference type="Proteomes" id="UP000203872">
    <property type="component" value="Segment"/>
</dbReference>
<dbReference type="RefSeq" id="YP_009203202.1">
    <property type="nucleotide sequence ID" value="NC_028850.1"/>
</dbReference>
<proteinExistence type="predicted"/>
<name>A0A0H4TK03_9CAUD</name>
<reference evidence="1 2" key="1">
    <citation type="submission" date="2015-06" db="EMBL/GenBank/DDBJ databases">
        <title>Complete genome sequence of bacteriophage vB_YenP_ISAO8 which infects Yersinia enterocolitica O:8.</title>
        <authorList>
            <person name="Leon-Velarde C.G."/>
            <person name="Kropinski A.M."/>
            <person name="Chen S."/>
        </authorList>
    </citation>
    <scope>NUCLEOTIDE SEQUENCE [LARGE SCALE GENOMIC DNA]</scope>
</reference>
<evidence type="ECO:0000313" key="2">
    <source>
        <dbReference type="Proteomes" id="UP000203872"/>
    </source>
</evidence>
<dbReference type="EMBL" id="KT184661">
    <property type="protein sequence ID" value="AKQ07707.1"/>
    <property type="molecule type" value="Genomic_DNA"/>
</dbReference>
<accession>A0A0H4TK03</accession>